<dbReference type="KEGG" id="apuu:APUU_30124A"/>
<feature type="domain" description="Heme haloperoxidase family profile" evidence="9">
    <location>
        <begin position="30"/>
        <end position="237"/>
    </location>
</feature>
<keyword evidence="6" id="KW-0408">Iron</keyword>
<dbReference type="RefSeq" id="XP_041554093.1">
    <property type="nucleotide sequence ID" value="XM_041701182.1"/>
</dbReference>
<evidence type="ECO:0000256" key="2">
    <source>
        <dbReference type="ARBA" id="ARBA00022559"/>
    </source>
</evidence>
<keyword evidence="3" id="KW-0349">Heme</keyword>
<evidence type="ECO:0000313" key="10">
    <source>
        <dbReference type="EMBL" id="BCS21899.1"/>
    </source>
</evidence>
<feature type="region of interest" description="Disordered" evidence="8">
    <location>
        <begin position="249"/>
        <end position="271"/>
    </location>
</feature>
<comment type="similarity">
    <text evidence="7">Belongs to the chloroperoxidase family.</text>
</comment>
<dbReference type="Pfam" id="PF01328">
    <property type="entry name" value="Peroxidase_2"/>
    <property type="match status" value="1"/>
</dbReference>
<name>A0A7R7XJX1_9EURO</name>
<feature type="compositionally biased region" description="Basic residues" evidence="8">
    <location>
        <begin position="262"/>
        <end position="271"/>
    </location>
</feature>
<keyword evidence="2" id="KW-0575">Peroxidase</keyword>
<dbReference type="GeneID" id="64971904"/>
<evidence type="ECO:0000256" key="7">
    <source>
        <dbReference type="ARBA" id="ARBA00025795"/>
    </source>
</evidence>
<dbReference type="PANTHER" id="PTHR33577:SF7">
    <property type="entry name" value="HEME HALOPEROXIDASE FAMILY PROFILE DOMAIN-CONTAINING PROTEIN"/>
    <property type="match status" value="1"/>
</dbReference>
<dbReference type="AlphaFoldDB" id="A0A7R7XJX1"/>
<keyword evidence="4" id="KW-0479">Metal-binding</keyword>
<dbReference type="PROSITE" id="PS51405">
    <property type="entry name" value="HEME_HALOPEROXIDASE"/>
    <property type="match status" value="1"/>
</dbReference>
<reference evidence="10" key="1">
    <citation type="submission" date="2021-01" db="EMBL/GenBank/DDBJ databases">
        <authorList>
            <consortium name="Aspergillus puulaauensis MK2 genome sequencing consortium"/>
            <person name="Kazuki M."/>
            <person name="Futagami T."/>
        </authorList>
    </citation>
    <scope>NUCLEOTIDE SEQUENCE</scope>
    <source>
        <strain evidence="10">MK2</strain>
    </source>
</reference>
<dbReference type="EMBL" id="AP024445">
    <property type="protein sequence ID" value="BCS21899.1"/>
    <property type="molecule type" value="Genomic_DNA"/>
</dbReference>
<proteinExistence type="inferred from homology"/>
<accession>A0A7R7XJX1</accession>
<comment type="cofactor">
    <cofactor evidence="1">
        <name>heme b</name>
        <dbReference type="ChEBI" id="CHEBI:60344"/>
    </cofactor>
</comment>
<dbReference type="Gene3D" id="1.10.489.10">
    <property type="entry name" value="Chloroperoxidase-like"/>
    <property type="match status" value="1"/>
</dbReference>
<organism evidence="10 11">
    <name type="scientific">Aspergillus puulaauensis</name>
    <dbReference type="NCBI Taxonomy" id="1220207"/>
    <lineage>
        <taxon>Eukaryota</taxon>
        <taxon>Fungi</taxon>
        <taxon>Dikarya</taxon>
        <taxon>Ascomycota</taxon>
        <taxon>Pezizomycotina</taxon>
        <taxon>Eurotiomycetes</taxon>
        <taxon>Eurotiomycetidae</taxon>
        <taxon>Eurotiales</taxon>
        <taxon>Aspergillaceae</taxon>
        <taxon>Aspergillus</taxon>
    </lineage>
</organism>
<evidence type="ECO:0000313" key="11">
    <source>
        <dbReference type="Proteomes" id="UP000654913"/>
    </source>
</evidence>
<keyword evidence="5" id="KW-0560">Oxidoreductase</keyword>
<evidence type="ECO:0000256" key="1">
    <source>
        <dbReference type="ARBA" id="ARBA00001970"/>
    </source>
</evidence>
<evidence type="ECO:0000259" key="9">
    <source>
        <dbReference type="PROSITE" id="PS51405"/>
    </source>
</evidence>
<evidence type="ECO:0000256" key="4">
    <source>
        <dbReference type="ARBA" id="ARBA00022723"/>
    </source>
</evidence>
<dbReference type="PANTHER" id="PTHR33577">
    <property type="entry name" value="STERIGMATOCYSTIN BIOSYNTHESIS PEROXIDASE STCC-RELATED"/>
    <property type="match status" value="1"/>
</dbReference>
<protein>
    <recommendedName>
        <fullName evidence="9">Heme haloperoxidase family profile domain-containing protein</fullName>
    </recommendedName>
</protein>
<dbReference type="SUPFAM" id="SSF47571">
    <property type="entry name" value="Cloroperoxidase"/>
    <property type="match status" value="1"/>
</dbReference>
<dbReference type="Proteomes" id="UP000654913">
    <property type="component" value="Chromosome 3"/>
</dbReference>
<keyword evidence="11" id="KW-1185">Reference proteome</keyword>
<dbReference type="InterPro" id="IPR000028">
    <property type="entry name" value="Chloroperoxidase"/>
</dbReference>
<dbReference type="GO" id="GO:0004601">
    <property type="term" value="F:peroxidase activity"/>
    <property type="evidence" value="ECO:0007669"/>
    <property type="project" value="UniProtKB-KW"/>
</dbReference>
<sequence length="271" mass="30005">MKLSVIVGLVGVASANSHLGLHLHVGQRQGANDWKPAGVDDARSPCPMLNTLANHNYLPRDGRSISESDWTHALVNALNFDPQVAKGLFGNAILSNTSKDANEFDLDQMNVHNLLEHDASLSRSDAYFGNNHLFDPTVFAQTRSYWTDPTLTAVMLANSKLARQIHSKAFNPTYTYPQTTEETSYNEAGFPIIAFGNMEEGTVRRDWVEYFFENERLPTALGWKVREEPITEEKMGKVVKQITNALNLVTGSSDKDGSGSGKQKRNPHSVS</sequence>
<gene>
    <name evidence="10" type="ORF">APUU_30124A</name>
</gene>
<dbReference type="OrthoDB" id="407298at2759"/>
<evidence type="ECO:0000256" key="8">
    <source>
        <dbReference type="SAM" id="MobiDB-lite"/>
    </source>
</evidence>
<evidence type="ECO:0000256" key="5">
    <source>
        <dbReference type="ARBA" id="ARBA00023002"/>
    </source>
</evidence>
<evidence type="ECO:0000256" key="3">
    <source>
        <dbReference type="ARBA" id="ARBA00022617"/>
    </source>
</evidence>
<reference evidence="10" key="2">
    <citation type="submission" date="2021-02" db="EMBL/GenBank/DDBJ databases">
        <title>Aspergillus puulaauensis MK2 genome sequence.</title>
        <authorList>
            <person name="Futagami T."/>
            <person name="Mori K."/>
            <person name="Kadooka C."/>
            <person name="Tanaka T."/>
        </authorList>
    </citation>
    <scope>NUCLEOTIDE SEQUENCE</scope>
    <source>
        <strain evidence="10">MK2</strain>
    </source>
</reference>
<dbReference type="GO" id="GO:0046872">
    <property type="term" value="F:metal ion binding"/>
    <property type="evidence" value="ECO:0007669"/>
    <property type="project" value="UniProtKB-KW"/>
</dbReference>
<dbReference type="InterPro" id="IPR036851">
    <property type="entry name" value="Chloroperoxidase-like_sf"/>
</dbReference>
<evidence type="ECO:0000256" key="6">
    <source>
        <dbReference type="ARBA" id="ARBA00023004"/>
    </source>
</evidence>